<dbReference type="RefSeq" id="WP_187047481.1">
    <property type="nucleotide sequence ID" value="NZ_CP146246.1"/>
</dbReference>
<proteinExistence type="predicted"/>
<comment type="caution">
    <text evidence="2">The sequence shown here is derived from an EMBL/GenBank/DDBJ whole genome shotgun (WGS) entry which is preliminary data.</text>
</comment>
<accession>A0ABV2KCY9</accession>
<name>A0ABV2KCY9_SPOPS</name>
<evidence type="ECO:0008006" key="4">
    <source>
        <dbReference type="Google" id="ProtNLM"/>
    </source>
</evidence>
<evidence type="ECO:0000313" key="3">
    <source>
        <dbReference type="Proteomes" id="UP001549104"/>
    </source>
</evidence>
<keyword evidence="1" id="KW-0732">Signal</keyword>
<evidence type="ECO:0000256" key="1">
    <source>
        <dbReference type="SAM" id="SignalP"/>
    </source>
</evidence>
<organism evidence="2 3">
    <name type="scientific">Sporosarcina psychrophila</name>
    <name type="common">Bacillus psychrophilus</name>
    <dbReference type="NCBI Taxonomy" id="1476"/>
    <lineage>
        <taxon>Bacteria</taxon>
        <taxon>Bacillati</taxon>
        <taxon>Bacillota</taxon>
        <taxon>Bacilli</taxon>
        <taxon>Bacillales</taxon>
        <taxon>Caryophanaceae</taxon>
        <taxon>Sporosarcina</taxon>
    </lineage>
</organism>
<dbReference type="EMBL" id="JBEPME010000007">
    <property type="protein sequence ID" value="MET3658935.1"/>
    <property type="molecule type" value="Genomic_DNA"/>
</dbReference>
<gene>
    <name evidence="2" type="ORF">ABIC55_004054</name>
</gene>
<dbReference type="Pfam" id="PF20316">
    <property type="entry name" value="DUF6612"/>
    <property type="match status" value="1"/>
</dbReference>
<protein>
    <recommendedName>
        <fullName evidence="4">Lipoprotein</fullName>
    </recommendedName>
</protein>
<evidence type="ECO:0000313" key="2">
    <source>
        <dbReference type="EMBL" id="MET3658935.1"/>
    </source>
</evidence>
<keyword evidence="3" id="KW-1185">Reference proteome</keyword>
<reference evidence="2 3" key="1">
    <citation type="submission" date="2024-06" db="EMBL/GenBank/DDBJ databases">
        <title>Sorghum-associated microbial communities from plants grown in Nebraska, USA.</title>
        <authorList>
            <person name="Schachtman D."/>
        </authorList>
    </citation>
    <scope>NUCLEOTIDE SEQUENCE [LARGE SCALE GENOMIC DNA]</scope>
    <source>
        <strain evidence="2 3">1288</strain>
    </source>
</reference>
<feature type="signal peptide" evidence="1">
    <location>
        <begin position="1"/>
        <end position="25"/>
    </location>
</feature>
<dbReference type="PROSITE" id="PS51257">
    <property type="entry name" value="PROKAR_LIPOPROTEIN"/>
    <property type="match status" value="1"/>
</dbReference>
<sequence length="273" mass="31089">MNKVFKVFVFGLVALLLTACGNVEAKQGMTAQDVFEKAKDASAKLKNVRTHISYDDFWKTTAPDERYSVKYEMTSDAALQPEIVKQDVKVRPQPINGDPWDAEVYKVNDRVFIKDTKVKEWEELQSGSIAELFGSMIENVQPTLDLAFFNDFENDFVLEPIDYGYNLRLSLSREQYKEFKKTLYLSNNGSDTDVDVVDSEFPLINKFDIVIGIDSKSFYVTDFKMTLDTTTYSMVQVDGNSHRVKQTINAVYSHYDNVDDVKVPAELLEAAAN</sequence>
<feature type="chain" id="PRO_5047183038" description="Lipoprotein" evidence="1">
    <location>
        <begin position="26"/>
        <end position="273"/>
    </location>
</feature>
<dbReference type="Proteomes" id="UP001549104">
    <property type="component" value="Unassembled WGS sequence"/>
</dbReference>
<dbReference type="InterPro" id="IPR046720">
    <property type="entry name" value="DUF6612"/>
</dbReference>